<dbReference type="AlphaFoldDB" id="X1BQ59"/>
<feature type="domain" description="Helix-turn-helix" evidence="1">
    <location>
        <begin position="12"/>
        <end position="58"/>
    </location>
</feature>
<dbReference type="InterPro" id="IPR010093">
    <property type="entry name" value="SinI_DNA-bd"/>
</dbReference>
<reference evidence="2" key="1">
    <citation type="journal article" date="2014" name="Front. Microbiol.">
        <title>High frequency of phylogenetically diverse reductive dehalogenase-homologous genes in deep subseafloor sedimentary metagenomes.</title>
        <authorList>
            <person name="Kawai M."/>
            <person name="Futagami T."/>
            <person name="Toyoda A."/>
            <person name="Takaki Y."/>
            <person name="Nishi S."/>
            <person name="Hori S."/>
            <person name="Arai W."/>
            <person name="Tsubouchi T."/>
            <person name="Morono Y."/>
            <person name="Uchiyama I."/>
            <person name="Ito T."/>
            <person name="Fujiyama A."/>
            <person name="Inagaki F."/>
            <person name="Takami H."/>
        </authorList>
    </citation>
    <scope>NUCLEOTIDE SEQUENCE</scope>
    <source>
        <strain evidence="2">Expedition CK06-06</strain>
    </source>
</reference>
<evidence type="ECO:0000259" key="1">
    <source>
        <dbReference type="Pfam" id="PF12728"/>
    </source>
</evidence>
<protein>
    <recommendedName>
        <fullName evidence="1">Helix-turn-helix domain-containing protein</fullName>
    </recommendedName>
</protein>
<dbReference type="SUPFAM" id="SSF46955">
    <property type="entry name" value="Putative DNA-binding domain"/>
    <property type="match status" value="1"/>
</dbReference>
<dbReference type="NCBIfam" id="TIGR01764">
    <property type="entry name" value="excise"/>
    <property type="match status" value="1"/>
</dbReference>
<proteinExistence type="predicted"/>
<organism evidence="2">
    <name type="scientific">marine sediment metagenome</name>
    <dbReference type="NCBI Taxonomy" id="412755"/>
    <lineage>
        <taxon>unclassified sequences</taxon>
        <taxon>metagenomes</taxon>
        <taxon>ecological metagenomes</taxon>
    </lineage>
</organism>
<dbReference type="InterPro" id="IPR041657">
    <property type="entry name" value="HTH_17"/>
</dbReference>
<evidence type="ECO:0000313" key="2">
    <source>
        <dbReference type="EMBL" id="GAG83327.1"/>
    </source>
</evidence>
<dbReference type="Pfam" id="PF12728">
    <property type="entry name" value="HTH_17"/>
    <property type="match status" value="1"/>
</dbReference>
<name>X1BQ59_9ZZZZ</name>
<dbReference type="InterPro" id="IPR009061">
    <property type="entry name" value="DNA-bd_dom_put_sf"/>
</dbReference>
<comment type="caution">
    <text evidence="2">The sequence shown here is derived from an EMBL/GenBank/DDBJ whole genome shotgun (WGS) entry which is preliminary data.</text>
</comment>
<accession>X1BQ59</accession>
<dbReference type="GO" id="GO:0003677">
    <property type="term" value="F:DNA binding"/>
    <property type="evidence" value="ECO:0007669"/>
    <property type="project" value="InterPro"/>
</dbReference>
<gene>
    <name evidence="2" type="ORF">S01H4_21890</name>
</gene>
<sequence length="76" mass="8669">MEYEMPVLDNYVNVVEAAAVLGVHWETVKRLCREGRIPAQKVHNMWLIDKGRLEEFAAAYNNARRGKGNKGKQKGI</sequence>
<dbReference type="EMBL" id="BART01009967">
    <property type="protein sequence ID" value="GAG83327.1"/>
    <property type="molecule type" value="Genomic_DNA"/>
</dbReference>